<gene>
    <name evidence="1" type="ORF">DPMN_130960</name>
</gene>
<dbReference type="SUPFAM" id="SSF52047">
    <property type="entry name" value="RNI-like"/>
    <property type="match status" value="1"/>
</dbReference>
<accession>A0A9D4H620</accession>
<dbReference type="Proteomes" id="UP000828390">
    <property type="component" value="Unassembled WGS sequence"/>
</dbReference>
<dbReference type="SUPFAM" id="SSF54928">
    <property type="entry name" value="RNA-binding domain, RBD"/>
    <property type="match status" value="1"/>
</dbReference>
<dbReference type="EMBL" id="JAIWYP010000005">
    <property type="protein sequence ID" value="KAH3828972.1"/>
    <property type="molecule type" value="Genomic_DNA"/>
</dbReference>
<comment type="caution">
    <text evidence="1">The sequence shown here is derived from an EMBL/GenBank/DDBJ whole genome shotgun (WGS) entry which is preliminary data.</text>
</comment>
<reference evidence="1" key="2">
    <citation type="submission" date="2020-11" db="EMBL/GenBank/DDBJ databases">
        <authorList>
            <person name="McCartney M.A."/>
            <person name="Auch B."/>
            <person name="Kono T."/>
            <person name="Mallez S."/>
            <person name="Becker A."/>
            <person name="Gohl D.M."/>
            <person name="Silverstein K.A.T."/>
            <person name="Koren S."/>
            <person name="Bechman K.B."/>
            <person name="Herman A."/>
            <person name="Abrahante J.E."/>
            <person name="Garbe J."/>
        </authorList>
    </citation>
    <scope>NUCLEOTIDE SEQUENCE</scope>
    <source>
        <strain evidence="1">Duluth1</strain>
        <tissue evidence="1">Whole animal</tissue>
    </source>
</reference>
<dbReference type="AlphaFoldDB" id="A0A9D4H620"/>
<dbReference type="Gene3D" id="3.80.10.10">
    <property type="entry name" value="Ribonuclease Inhibitor"/>
    <property type="match status" value="1"/>
</dbReference>
<dbReference type="InterPro" id="IPR032675">
    <property type="entry name" value="LRR_dom_sf"/>
</dbReference>
<dbReference type="Gene3D" id="3.30.70.330">
    <property type="match status" value="1"/>
</dbReference>
<reference evidence="1" key="1">
    <citation type="journal article" date="2019" name="bioRxiv">
        <title>The Genome of the Zebra Mussel, Dreissena polymorpha: A Resource for Invasive Species Research.</title>
        <authorList>
            <person name="McCartney M.A."/>
            <person name="Auch B."/>
            <person name="Kono T."/>
            <person name="Mallez S."/>
            <person name="Zhang Y."/>
            <person name="Obille A."/>
            <person name="Becker A."/>
            <person name="Abrahante J.E."/>
            <person name="Garbe J."/>
            <person name="Badalamenti J.P."/>
            <person name="Herman A."/>
            <person name="Mangelson H."/>
            <person name="Liachko I."/>
            <person name="Sullivan S."/>
            <person name="Sone E.D."/>
            <person name="Koren S."/>
            <person name="Silverstein K.A.T."/>
            <person name="Beckman K.B."/>
            <person name="Gohl D.M."/>
        </authorList>
    </citation>
    <scope>NUCLEOTIDE SEQUENCE</scope>
    <source>
        <strain evidence="1">Duluth1</strain>
        <tissue evidence="1">Whole animal</tissue>
    </source>
</reference>
<organism evidence="1 2">
    <name type="scientific">Dreissena polymorpha</name>
    <name type="common">Zebra mussel</name>
    <name type="synonym">Mytilus polymorpha</name>
    <dbReference type="NCBI Taxonomy" id="45954"/>
    <lineage>
        <taxon>Eukaryota</taxon>
        <taxon>Metazoa</taxon>
        <taxon>Spiralia</taxon>
        <taxon>Lophotrochozoa</taxon>
        <taxon>Mollusca</taxon>
        <taxon>Bivalvia</taxon>
        <taxon>Autobranchia</taxon>
        <taxon>Heteroconchia</taxon>
        <taxon>Euheterodonta</taxon>
        <taxon>Imparidentia</taxon>
        <taxon>Neoheterodontei</taxon>
        <taxon>Myida</taxon>
        <taxon>Dreissenoidea</taxon>
        <taxon>Dreissenidae</taxon>
        <taxon>Dreissena</taxon>
    </lineage>
</organism>
<dbReference type="InterPro" id="IPR012677">
    <property type="entry name" value="Nucleotide-bd_a/b_plait_sf"/>
</dbReference>
<name>A0A9D4H620_DREPO</name>
<protein>
    <submittedName>
        <fullName evidence="1">Uncharacterized protein</fullName>
    </submittedName>
</protein>
<evidence type="ECO:0000313" key="2">
    <source>
        <dbReference type="Proteomes" id="UP000828390"/>
    </source>
</evidence>
<keyword evidence="2" id="KW-1185">Reference proteome</keyword>
<proteinExistence type="predicted"/>
<dbReference type="InterPro" id="IPR035979">
    <property type="entry name" value="RBD_domain_sf"/>
</dbReference>
<evidence type="ECO:0000313" key="1">
    <source>
        <dbReference type="EMBL" id="KAH3828972.1"/>
    </source>
</evidence>
<dbReference type="GO" id="GO:0003676">
    <property type="term" value="F:nucleic acid binding"/>
    <property type="evidence" value="ECO:0007669"/>
    <property type="project" value="InterPro"/>
</dbReference>
<sequence>MSLGGCALDDNDLSAVCDAFKNGIQLSMLKLSANRITDAGVTHLVDAILKNKSPLAVLDLSNNRPGRGGGRQIPADEGPMVEIYSQLAKSLAAVTCLQTCPRHWTASVSRLTSPWTGSQLSPFTTLCRLLASSREPVVQLGEIIGSIPTLGAEWNMITGSDRPTTDTPSWLKIASQRDRCIYISNLPGNATLQKLESMLEMDADCSVEETCLMKDPVTRSINGVGWCVMGNQESVKKAITYFNNGEVGL</sequence>